<dbReference type="InterPro" id="IPR000700">
    <property type="entry name" value="PAS-assoc_C"/>
</dbReference>
<dbReference type="SUPFAM" id="SSF55874">
    <property type="entry name" value="ATPase domain of HSP90 chaperone/DNA topoisomerase II/histidine kinase"/>
    <property type="match status" value="1"/>
</dbReference>
<keyword evidence="11" id="KW-1185">Reference proteome</keyword>
<dbReference type="PROSITE" id="PS50109">
    <property type="entry name" value="HIS_KIN"/>
    <property type="match status" value="1"/>
</dbReference>
<dbReference type="Gene3D" id="3.30.565.10">
    <property type="entry name" value="Histidine kinase-like ATPase, C-terminal domain"/>
    <property type="match status" value="1"/>
</dbReference>
<dbReference type="InterPro" id="IPR036890">
    <property type="entry name" value="HATPase_C_sf"/>
</dbReference>
<gene>
    <name evidence="10" type="ORF">N7U62_10155</name>
</gene>
<evidence type="ECO:0000256" key="2">
    <source>
        <dbReference type="ARBA" id="ARBA00012438"/>
    </source>
</evidence>
<dbReference type="SUPFAM" id="SSF47384">
    <property type="entry name" value="Homodimeric domain of signal transducing histidine kinase"/>
    <property type="match status" value="1"/>
</dbReference>
<dbReference type="InterPro" id="IPR001610">
    <property type="entry name" value="PAC"/>
</dbReference>
<dbReference type="EC" id="2.7.13.3" evidence="2"/>
<dbReference type="InterPro" id="IPR003661">
    <property type="entry name" value="HisK_dim/P_dom"/>
</dbReference>
<feature type="domain" description="PAC" evidence="9">
    <location>
        <begin position="114"/>
        <end position="167"/>
    </location>
</feature>
<feature type="domain" description="PAS" evidence="8">
    <location>
        <begin position="34"/>
        <end position="82"/>
    </location>
</feature>
<dbReference type="Gene3D" id="2.10.70.100">
    <property type="match status" value="1"/>
</dbReference>
<dbReference type="PRINTS" id="PR00344">
    <property type="entry name" value="BCTRLSENSOR"/>
</dbReference>
<dbReference type="PANTHER" id="PTHR43711">
    <property type="entry name" value="TWO-COMPONENT HISTIDINE KINASE"/>
    <property type="match status" value="1"/>
</dbReference>
<evidence type="ECO:0000313" key="11">
    <source>
        <dbReference type="Proteomes" id="UP001300692"/>
    </source>
</evidence>
<evidence type="ECO:0000259" key="8">
    <source>
        <dbReference type="PROSITE" id="PS50112"/>
    </source>
</evidence>
<dbReference type="Pfam" id="PF13426">
    <property type="entry name" value="PAS_9"/>
    <property type="match status" value="1"/>
</dbReference>
<reference evidence="10 11" key="1">
    <citation type="submission" date="2022-10" db="EMBL/GenBank/DDBJ databases">
        <title>Comparative genomics and taxonomic characterization of three novel marine species of genus Reichenbachiella exhibiting antioxidant and polysaccharide degradation activities.</title>
        <authorList>
            <person name="Muhammad N."/>
            <person name="Lee Y.-J."/>
            <person name="Ko J."/>
            <person name="Kim S.-G."/>
        </authorList>
    </citation>
    <scope>NUCLEOTIDE SEQUENCE [LARGE SCALE GENOMIC DNA]</scope>
    <source>
        <strain evidence="10 11">ABR2-5</strain>
    </source>
</reference>
<name>A0ABT3CTK6_9BACT</name>
<evidence type="ECO:0000256" key="5">
    <source>
        <dbReference type="ARBA" id="ARBA00022777"/>
    </source>
</evidence>
<evidence type="ECO:0000259" key="7">
    <source>
        <dbReference type="PROSITE" id="PS50109"/>
    </source>
</evidence>
<dbReference type="PROSITE" id="PS50112">
    <property type="entry name" value="PAS"/>
    <property type="match status" value="1"/>
</dbReference>
<dbReference type="SMART" id="SM00388">
    <property type="entry name" value="HisKA"/>
    <property type="match status" value="1"/>
</dbReference>
<dbReference type="CDD" id="cd00082">
    <property type="entry name" value="HisKA"/>
    <property type="match status" value="1"/>
</dbReference>
<dbReference type="InterPro" id="IPR013655">
    <property type="entry name" value="PAS_fold_3"/>
</dbReference>
<dbReference type="PANTHER" id="PTHR43711:SF31">
    <property type="entry name" value="HISTIDINE KINASE"/>
    <property type="match status" value="1"/>
</dbReference>
<evidence type="ECO:0000256" key="3">
    <source>
        <dbReference type="ARBA" id="ARBA00022553"/>
    </source>
</evidence>
<dbReference type="InterPro" id="IPR003594">
    <property type="entry name" value="HATPase_dom"/>
</dbReference>
<dbReference type="InterPro" id="IPR004358">
    <property type="entry name" value="Sig_transdc_His_kin-like_C"/>
</dbReference>
<protein>
    <recommendedName>
        <fullName evidence="2">histidine kinase</fullName>
        <ecNumber evidence="2">2.7.13.3</ecNumber>
    </recommendedName>
</protein>
<dbReference type="InterPro" id="IPR005467">
    <property type="entry name" value="His_kinase_dom"/>
</dbReference>
<evidence type="ECO:0000313" key="10">
    <source>
        <dbReference type="EMBL" id="MCV9387027.1"/>
    </source>
</evidence>
<evidence type="ECO:0000256" key="4">
    <source>
        <dbReference type="ARBA" id="ARBA00022679"/>
    </source>
</evidence>
<dbReference type="InterPro" id="IPR000014">
    <property type="entry name" value="PAS"/>
</dbReference>
<dbReference type="InterPro" id="IPR036097">
    <property type="entry name" value="HisK_dim/P_sf"/>
</dbReference>
<keyword evidence="10" id="KW-0547">Nucleotide-binding</keyword>
<dbReference type="Gene3D" id="1.10.287.130">
    <property type="match status" value="1"/>
</dbReference>
<dbReference type="CDD" id="cd16922">
    <property type="entry name" value="HATPase_EvgS-ArcB-TorS-like"/>
    <property type="match status" value="1"/>
</dbReference>
<comment type="catalytic activity">
    <reaction evidence="1">
        <text>ATP + protein L-histidine = ADP + protein N-phospho-L-histidine.</text>
        <dbReference type="EC" id="2.7.13.3"/>
    </reaction>
</comment>
<evidence type="ECO:0000259" key="9">
    <source>
        <dbReference type="PROSITE" id="PS50113"/>
    </source>
</evidence>
<dbReference type="SMART" id="SM00086">
    <property type="entry name" value="PAC"/>
    <property type="match status" value="2"/>
</dbReference>
<sequence length="534" mass="60752">MKDKPTYEQLLAENEKLRQEILQHRLSAKSIRESEIRYRGLLANTGAGIIIHAADTSIIMNNEKASEILGLSEDQMKGKAAIDPQWHFINEQYDKIAYEDYPVNIISRTKAPIRNLLIGMNQPDNSEKVWALVNGFPVLDESGNITEIVISFIDYTQRKRAEEALVRSEQELKNVLDITKTGSWYLDIETNKVSWSKQLFIMYGFDPNKEVPDLPEQSKLFTPESWEVLNKALNLTAEKGIPYELEVKTIRKDGSNGWMWTHGEPVYDSKINIIGLWGAVQDITDRKKIEIELKEAKDKAEESDQLKSAFLANMSHEIRTPMNAVLGFAKLLQKDSQDAVKREKYLELIDKGGQRLLNLISDILDISKIDSRQIKIRLANCNINELLDDLKAQFSITINPNVKLITKKGLSIRECVIKTDKTRLTQILSNLIENAIKFTQKGEVEIGYELKANMLQFYVKDTGHGIDAKDHELIFDRFGQARQEHTFVKGTGLGLSIVKGLVELLGGTIWVESKIKKGATFFFTIPYSVIRPLI</sequence>
<dbReference type="SUPFAM" id="SSF55785">
    <property type="entry name" value="PYP-like sensor domain (PAS domain)"/>
    <property type="match status" value="2"/>
</dbReference>
<dbReference type="PROSITE" id="PS50113">
    <property type="entry name" value="PAC"/>
    <property type="match status" value="2"/>
</dbReference>
<dbReference type="EMBL" id="JAOYOD010000001">
    <property type="protein sequence ID" value="MCV9387027.1"/>
    <property type="molecule type" value="Genomic_DNA"/>
</dbReference>
<dbReference type="SMART" id="SM00387">
    <property type="entry name" value="HATPase_c"/>
    <property type="match status" value="1"/>
</dbReference>
<dbReference type="RefSeq" id="WP_264137854.1">
    <property type="nucleotide sequence ID" value="NZ_JAOYOD010000001.1"/>
</dbReference>
<keyword evidence="5" id="KW-0418">Kinase</keyword>
<keyword evidence="6" id="KW-0902">Two-component regulatory system</keyword>
<keyword evidence="10" id="KW-0067">ATP-binding</keyword>
<dbReference type="Proteomes" id="UP001300692">
    <property type="component" value="Unassembled WGS sequence"/>
</dbReference>
<dbReference type="GO" id="GO:0005524">
    <property type="term" value="F:ATP binding"/>
    <property type="evidence" value="ECO:0007669"/>
    <property type="project" value="UniProtKB-KW"/>
</dbReference>
<feature type="domain" description="Histidine kinase" evidence="7">
    <location>
        <begin position="313"/>
        <end position="529"/>
    </location>
</feature>
<dbReference type="NCBIfam" id="TIGR00229">
    <property type="entry name" value="sensory_box"/>
    <property type="match status" value="2"/>
</dbReference>
<keyword evidence="4" id="KW-0808">Transferase</keyword>
<proteinExistence type="predicted"/>
<feature type="domain" description="PAC" evidence="9">
    <location>
        <begin position="243"/>
        <end position="295"/>
    </location>
</feature>
<comment type="caution">
    <text evidence="10">The sequence shown here is derived from an EMBL/GenBank/DDBJ whole genome shotgun (WGS) entry which is preliminary data.</text>
</comment>
<dbReference type="Pfam" id="PF02518">
    <property type="entry name" value="HATPase_c"/>
    <property type="match status" value="1"/>
</dbReference>
<organism evidence="10 11">
    <name type="scientific">Reichenbachiella ulvae</name>
    <dbReference type="NCBI Taxonomy" id="2980104"/>
    <lineage>
        <taxon>Bacteria</taxon>
        <taxon>Pseudomonadati</taxon>
        <taxon>Bacteroidota</taxon>
        <taxon>Cytophagia</taxon>
        <taxon>Cytophagales</taxon>
        <taxon>Reichenbachiellaceae</taxon>
        <taxon>Reichenbachiella</taxon>
    </lineage>
</organism>
<evidence type="ECO:0000256" key="1">
    <source>
        <dbReference type="ARBA" id="ARBA00000085"/>
    </source>
</evidence>
<accession>A0ABT3CTK6</accession>
<evidence type="ECO:0000256" key="6">
    <source>
        <dbReference type="ARBA" id="ARBA00023012"/>
    </source>
</evidence>
<dbReference type="CDD" id="cd00130">
    <property type="entry name" value="PAS"/>
    <property type="match status" value="2"/>
</dbReference>
<keyword evidence="3" id="KW-0597">Phosphoprotein</keyword>
<dbReference type="Pfam" id="PF00512">
    <property type="entry name" value="HisKA"/>
    <property type="match status" value="1"/>
</dbReference>
<dbReference type="Pfam" id="PF08447">
    <property type="entry name" value="PAS_3"/>
    <property type="match status" value="1"/>
</dbReference>
<dbReference type="InterPro" id="IPR035965">
    <property type="entry name" value="PAS-like_dom_sf"/>
</dbReference>
<dbReference type="Gene3D" id="3.30.450.20">
    <property type="entry name" value="PAS domain"/>
    <property type="match status" value="2"/>
</dbReference>
<dbReference type="InterPro" id="IPR050736">
    <property type="entry name" value="Sensor_HK_Regulatory"/>
</dbReference>